<proteinExistence type="predicted"/>
<reference evidence="3" key="1">
    <citation type="submission" date="2016-10" db="EMBL/GenBank/DDBJ databases">
        <authorList>
            <person name="Varghese N."/>
            <person name="Submissions S."/>
        </authorList>
    </citation>
    <scope>NUCLEOTIDE SEQUENCE [LARGE SCALE GENOMIC DNA]</scope>
    <source>
        <strain evidence="3">BL9</strain>
    </source>
</reference>
<evidence type="ECO:0000259" key="1">
    <source>
        <dbReference type="Pfam" id="PF11706"/>
    </source>
</evidence>
<gene>
    <name evidence="2" type="ORF">SAMN05720606_10331</name>
</gene>
<keyword evidence="3" id="KW-1185">Reference proteome</keyword>
<dbReference type="SUPFAM" id="SSF160904">
    <property type="entry name" value="Jann2411-like"/>
    <property type="match status" value="1"/>
</dbReference>
<dbReference type="PANTHER" id="PTHR35525:SF3">
    <property type="entry name" value="BLL6575 PROTEIN"/>
    <property type="match status" value="1"/>
</dbReference>
<organism evidence="2 3">
    <name type="scientific">Paenibacillus polysaccharolyticus</name>
    <dbReference type="NCBI Taxonomy" id="582692"/>
    <lineage>
        <taxon>Bacteria</taxon>
        <taxon>Bacillati</taxon>
        <taxon>Bacillota</taxon>
        <taxon>Bacilli</taxon>
        <taxon>Bacillales</taxon>
        <taxon>Paenibacillaceae</taxon>
        <taxon>Paenibacillus</taxon>
    </lineage>
</organism>
<dbReference type="Pfam" id="PF07336">
    <property type="entry name" value="ABATE"/>
    <property type="match status" value="1"/>
</dbReference>
<dbReference type="InterPro" id="IPR010852">
    <property type="entry name" value="ABATE"/>
</dbReference>
<dbReference type="Pfam" id="PF11706">
    <property type="entry name" value="zf-CGNR"/>
    <property type="match status" value="1"/>
</dbReference>
<feature type="domain" description="Zinc finger CGNR" evidence="1">
    <location>
        <begin position="136"/>
        <end position="179"/>
    </location>
</feature>
<evidence type="ECO:0000313" key="3">
    <source>
        <dbReference type="Proteomes" id="UP000198538"/>
    </source>
</evidence>
<protein>
    <submittedName>
        <fullName evidence="2">Conserved protein containing a Zn-ribbon-like motif, possibly RNA-binding</fullName>
    </submittedName>
</protein>
<dbReference type="Proteomes" id="UP000198538">
    <property type="component" value="Unassembled WGS sequence"/>
</dbReference>
<dbReference type="InterPro" id="IPR021005">
    <property type="entry name" value="Znf_CGNR"/>
</dbReference>
<dbReference type="PANTHER" id="PTHR35525">
    <property type="entry name" value="BLL6575 PROTEIN"/>
    <property type="match status" value="1"/>
</dbReference>
<evidence type="ECO:0000313" key="2">
    <source>
        <dbReference type="EMBL" id="SCY18228.1"/>
    </source>
</evidence>
<dbReference type="InterPro" id="IPR023286">
    <property type="entry name" value="ABATE_dom_sf"/>
</dbReference>
<accession>A0A1G5DVE1</accession>
<dbReference type="AlphaFoldDB" id="A0A1G5DVE1"/>
<dbReference type="EMBL" id="FMVM01000003">
    <property type="protein sequence ID" value="SCY18228.1"/>
    <property type="molecule type" value="Genomic_DNA"/>
</dbReference>
<sequence>MDRLWTDFVNSDYHDWRGGDRSEDRLGKVSWQQDFLNRWQLEASVPASNEEESAMRSFRDDLQSLAIRLSNGTPFTEKDQVWLNDFMQAGEVIRRLVSKEQGWEVILVPIHAHWLQVMAEVAADFAMTLVEGEGKRIRSCDNPDCRWIFYDDTRSRTQKYCDDKMCGNLMKVRRFRAKRKMQSNEEKSKT</sequence>
<dbReference type="STRING" id="582692.SAMN05720606_10331"/>
<dbReference type="RefSeq" id="WP_090916602.1">
    <property type="nucleotide sequence ID" value="NZ_FMVM01000003.1"/>
</dbReference>
<name>A0A1G5DVE1_9BACL</name>
<dbReference type="Gene3D" id="1.10.3300.10">
    <property type="entry name" value="Jann2411-like domain"/>
    <property type="match status" value="1"/>
</dbReference>